<sequence>MFIRAHFLSVFQLNFYKHAALRRASPYPTPEYRSRARALQRDVKARVQPNNSVALDDAGIAECLADSIETQCSNASTPHDIAHINRIEEKRTHSTRRPIKAGVPQGSAFSPLLYSAHANDMPRSSSGV</sequence>
<dbReference type="Proteomes" id="UP000299102">
    <property type="component" value="Unassembled WGS sequence"/>
</dbReference>
<evidence type="ECO:0000313" key="2">
    <source>
        <dbReference type="Proteomes" id="UP000299102"/>
    </source>
</evidence>
<dbReference type="OrthoDB" id="7487383at2759"/>
<dbReference type="AlphaFoldDB" id="A0A4C1T499"/>
<dbReference type="EMBL" id="BGZK01000033">
    <property type="protein sequence ID" value="GBP08964.1"/>
    <property type="molecule type" value="Genomic_DNA"/>
</dbReference>
<gene>
    <name evidence="1" type="ORF">EVAR_78327_1</name>
</gene>
<evidence type="ECO:0000313" key="1">
    <source>
        <dbReference type="EMBL" id="GBP08964.1"/>
    </source>
</evidence>
<name>A0A4C1T499_EUMVA</name>
<proteinExistence type="predicted"/>
<organism evidence="1 2">
    <name type="scientific">Eumeta variegata</name>
    <name type="common">Bagworm moth</name>
    <name type="synonym">Eumeta japonica</name>
    <dbReference type="NCBI Taxonomy" id="151549"/>
    <lineage>
        <taxon>Eukaryota</taxon>
        <taxon>Metazoa</taxon>
        <taxon>Ecdysozoa</taxon>
        <taxon>Arthropoda</taxon>
        <taxon>Hexapoda</taxon>
        <taxon>Insecta</taxon>
        <taxon>Pterygota</taxon>
        <taxon>Neoptera</taxon>
        <taxon>Endopterygota</taxon>
        <taxon>Lepidoptera</taxon>
        <taxon>Glossata</taxon>
        <taxon>Ditrysia</taxon>
        <taxon>Tineoidea</taxon>
        <taxon>Psychidae</taxon>
        <taxon>Oiketicinae</taxon>
        <taxon>Eumeta</taxon>
    </lineage>
</organism>
<protein>
    <submittedName>
        <fullName evidence="1">Uncharacterized protein</fullName>
    </submittedName>
</protein>
<keyword evidence="2" id="KW-1185">Reference proteome</keyword>
<comment type="caution">
    <text evidence="1">The sequence shown here is derived from an EMBL/GenBank/DDBJ whole genome shotgun (WGS) entry which is preliminary data.</text>
</comment>
<accession>A0A4C1T499</accession>
<reference evidence="1 2" key="1">
    <citation type="journal article" date="2019" name="Commun. Biol.">
        <title>The bagworm genome reveals a unique fibroin gene that provides high tensile strength.</title>
        <authorList>
            <person name="Kono N."/>
            <person name="Nakamura H."/>
            <person name="Ohtoshi R."/>
            <person name="Tomita M."/>
            <person name="Numata K."/>
            <person name="Arakawa K."/>
        </authorList>
    </citation>
    <scope>NUCLEOTIDE SEQUENCE [LARGE SCALE GENOMIC DNA]</scope>
</reference>